<evidence type="ECO:0000256" key="3">
    <source>
        <dbReference type="ARBA" id="ARBA00022723"/>
    </source>
</evidence>
<dbReference type="InterPro" id="IPR039480">
    <property type="entry name" value="C-C_Bond_Lyase-like"/>
</dbReference>
<dbReference type="GO" id="GO:0005524">
    <property type="term" value="F:ATP binding"/>
    <property type="evidence" value="ECO:0007669"/>
    <property type="project" value="UniProtKB-KW"/>
</dbReference>
<dbReference type="InterPro" id="IPR040442">
    <property type="entry name" value="Pyrv_kinase-like_dom_sf"/>
</dbReference>
<evidence type="ECO:0000256" key="5">
    <source>
        <dbReference type="PIRSR" id="PIRSR015582-2"/>
    </source>
</evidence>
<dbReference type="GO" id="GO:0000287">
    <property type="term" value="F:magnesium ion binding"/>
    <property type="evidence" value="ECO:0007669"/>
    <property type="project" value="TreeGrafter"/>
</dbReference>
<name>A0A2U9S8G0_9PROT</name>
<dbReference type="EMBL" id="CP029830">
    <property type="protein sequence ID" value="AWU95267.1"/>
    <property type="molecule type" value="Genomic_DNA"/>
</dbReference>
<accession>A0A2U9S8G0</accession>
<evidence type="ECO:0000313" key="7">
    <source>
        <dbReference type="Proteomes" id="UP000249605"/>
    </source>
</evidence>
<dbReference type="InterPro" id="IPR011206">
    <property type="entry name" value="Citrate_lyase_beta/mcl1/mcl2"/>
</dbReference>
<dbReference type="PANTHER" id="PTHR32308">
    <property type="entry name" value="LYASE BETA SUBUNIT, PUTATIVE (AFU_ORTHOLOGUE AFUA_4G13030)-RELATED"/>
    <property type="match status" value="1"/>
</dbReference>
<dbReference type="PANTHER" id="PTHR32308:SF10">
    <property type="entry name" value="CITRATE LYASE SUBUNIT BETA"/>
    <property type="match status" value="1"/>
</dbReference>
<reference evidence="6 7" key="1">
    <citation type="submission" date="2018-06" db="EMBL/GenBank/DDBJ databases">
        <title>Complete genome sequencing of Azospirillum sp. M2T2B2.</title>
        <authorList>
            <person name="Heo J."/>
            <person name="Kim S.-J."/>
            <person name="Kwon S.-W."/>
            <person name="Anandham R."/>
        </authorList>
    </citation>
    <scope>NUCLEOTIDE SEQUENCE [LARGE SCALE GENOMIC DNA]</scope>
    <source>
        <strain evidence="6 7">M2T2B2</strain>
        <plasmid evidence="6 7">unnamed1</plasmid>
    </source>
</reference>
<keyword evidence="6" id="KW-0614">Plasmid</keyword>
<keyword evidence="6" id="KW-0067">ATP-binding</keyword>
<dbReference type="InterPro" id="IPR015813">
    <property type="entry name" value="Pyrv/PenolPyrv_kinase-like_dom"/>
</dbReference>
<comment type="similarity">
    <text evidence="2">Belongs to the HpcH/HpaI aldolase family.</text>
</comment>
<dbReference type="Pfam" id="PF15617">
    <property type="entry name" value="C-C_Bond_Lyase"/>
    <property type="match status" value="1"/>
</dbReference>
<sequence>MAFSYLNLGASLYVPATRHDLVASANGDRLPRLRSVILCTEDSILEGDVEMALANLRQCLPQLRKGGPLVFIRPRSPNILARILSMPGVERVHGFVLPKSTRDSVRAFSYHIPASSRFVLMPTLETREAFDPFAIAELRTMLSESGLRERVLALRIGGNDILNLLGIRRSPGRTIYDTAAGPVVASLVAAFRPFGFPLTAPVFDDFSDADALRVEVRRDLEHGLVGKTAIHPSQVSLIEQEYRVSEADFRIARRILDDDAPAVFQIDKVMCEPATHANWAARIMEQAAIYGTATDFSDSGLGVGDEVRIGACKVKVLSRS</sequence>
<protein>
    <submittedName>
        <fullName evidence="6">ATP-binding protein</fullName>
    </submittedName>
</protein>
<dbReference type="KEGG" id="azm:DM194_12965"/>
<dbReference type="OrthoDB" id="348111at2"/>
<dbReference type="SUPFAM" id="SSF51621">
    <property type="entry name" value="Phosphoenolpyruvate/pyruvate domain"/>
    <property type="match status" value="1"/>
</dbReference>
<dbReference type="PIRSF" id="PIRSF015582">
    <property type="entry name" value="Cit_lyase_B"/>
    <property type="match status" value="1"/>
</dbReference>
<dbReference type="GO" id="GO:0006107">
    <property type="term" value="P:oxaloacetate metabolic process"/>
    <property type="evidence" value="ECO:0007669"/>
    <property type="project" value="TreeGrafter"/>
</dbReference>
<evidence type="ECO:0000313" key="6">
    <source>
        <dbReference type="EMBL" id="AWU95267.1"/>
    </source>
</evidence>
<dbReference type="RefSeq" id="WP_111068038.1">
    <property type="nucleotide sequence ID" value="NZ_CP029830.1"/>
</dbReference>
<evidence type="ECO:0000256" key="1">
    <source>
        <dbReference type="ARBA" id="ARBA00001946"/>
    </source>
</evidence>
<dbReference type="AlphaFoldDB" id="A0A2U9S8G0"/>
<comment type="cofactor">
    <cofactor evidence="1">
        <name>Mg(2+)</name>
        <dbReference type="ChEBI" id="CHEBI:18420"/>
    </cofactor>
</comment>
<geneLocation type="plasmid" evidence="6 7">
    <name>unnamed1</name>
</geneLocation>
<proteinExistence type="inferred from homology"/>
<feature type="binding site" evidence="5">
    <location>
        <position position="160"/>
    </location>
    <ligand>
        <name>Mg(2+)</name>
        <dbReference type="ChEBI" id="CHEBI:18420"/>
    </ligand>
</feature>
<organism evidence="6 7">
    <name type="scientific">Azospirillum ramasamyi</name>
    <dbReference type="NCBI Taxonomy" id="682998"/>
    <lineage>
        <taxon>Bacteria</taxon>
        <taxon>Pseudomonadati</taxon>
        <taxon>Pseudomonadota</taxon>
        <taxon>Alphaproteobacteria</taxon>
        <taxon>Rhodospirillales</taxon>
        <taxon>Azospirillaceae</taxon>
        <taxon>Azospirillum</taxon>
    </lineage>
</organism>
<gene>
    <name evidence="6" type="ORF">DM194_12965</name>
</gene>
<keyword evidence="7" id="KW-1185">Reference proteome</keyword>
<dbReference type="GO" id="GO:0003824">
    <property type="term" value="F:catalytic activity"/>
    <property type="evidence" value="ECO:0007669"/>
    <property type="project" value="InterPro"/>
</dbReference>
<evidence type="ECO:0000256" key="2">
    <source>
        <dbReference type="ARBA" id="ARBA00005568"/>
    </source>
</evidence>
<keyword evidence="4 5" id="KW-0460">Magnesium</keyword>
<keyword evidence="3 5" id="KW-0479">Metal-binding</keyword>
<dbReference type="Proteomes" id="UP000249605">
    <property type="component" value="Plasmid unnamed1"/>
</dbReference>
<dbReference type="Gene3D" id="3.20.20.60">
    <property type="entry name" value="Phosphoenolpyruvate-binding domains"/>
    <property type="match status" value="1"/>
</dbReference>
<keyword evidence="6" id="KW-0547">Nucleotide-binding</keyword>
<evidence type="ECO:0000256" key="4">
    <source>
        <dbReference type="ARBA" id="ARBA00022842"/>
    </source>
</evidence>